<dbReference type="RefSeq" id="WP_087006186.1">
    <property type="nucleotide sequence ID" value="NZ_FWER01000121.1"/>
</dbReference>
<dbReference type="Proteomes" id="UP000294576">
    <property type="component" value="Unassembled WGS sequence"/>
</dbReference>
<proteinExistence type="predicted"/>
<dbReference type="OrthoDB" id="7065452at2"/>
<evidence type="ECO:0000313" key="1">
    <source>
        <dbReference type="EMBL" id="TCU02924.1"/>
    </source>
</evidence>
<evidence type="ECO:0000313" key="2">
    <source>
        <dbReference type="Proteomes" id="UP000294576"/>
    </source>
</evidence>
<reference evidence="1 2" key="1">
    <citation type="submission" date="2019-03" db="EMBL/GenBank/DDBJ databases">
        <title>Genomic Encyclopedia of Type Strains, Phase IV (KMG-V): Genome sequencing to study the core and pangenomes of soil and plant-associated prokaryotes.</title>
        <authorList>
            <person name="Whitman W."/>
        </authorList>
    </citation>
    <scope>NUCLEOTIDE SEQUENCE [LARGE SCALE GENOMIC DNA]</scope>
    <source>
        <strain evidence="1 2">Hc14</strain>
    </source>
</reference>
<dbReference type="EMBL" id="SMBH01000053">
    <property type="protein sequence ID" value="TCU02924.1"/>
    <property type="molecule type" value="Genomic_DNA"/>
</dbReference>
<organism evidence="1 2">
    <name type="scientific">Rhizobium sullae</name>
    <name type="common">Rhizobium hedysari</name>
    <dbReference type="NCBI Taxonomy" id="50338"/>
    <lineage>
        <taxon>Bacteria</taxon>
        <taxon>Pseudomonadati</taxon>
        <taxon>Pseudomonadota</taxon>
        <taxon>Alphaproteobacteria</taxon>
        <taxon>Hyphomicrobiales</taxon>
        <taxon>Rhizobiaceae</taxon>
        <taxon>Rhizobium/Agrobacterium group</taxon>
        <taxon>Rhizobium</taxon>
    </lineage>
</organism>
<gene>
    <name evidence="1" type="ORF">EV132_15310</name>
</gene>
<comment type="caution">
    <text evidence="1">The sequence shown here is derived from an EMBL/GenBank/DDBJ whole genome shotgun (WGS) entry which is preliminary data.</text>
</comment>
<accession>A0A4R3PRK5</accession>
<protein>
    <submittedName>
        <fullName evidence="1">Uncharacterized protein</fullName>
    </submittedName>
</protein>
<dbReference type="AlphaFoldDB" id="A0A4R3PRK5"/>
<sequence length="122" mass="12600">MPLIKTNTNNAIRGRITPNRGQQQNDCAAVIAQITFADLGRGAGTLHNVGVARVDMQGRTAAGDANIQVQIGKGTVAAAMISNSVQQTTDPANQRGAANGTISVLNQSMDTGTVWTLTGTLP</sequence>
<name>A0A4R3PRK5_RHISU</name>